<proteinExistence type="predicted"/>
<dbReference type="EMBL" id="JAOPKD010000016">
    <property type="protein sequence ID" value="MCU4727910.1"/>
    <property type="molecule type" value="Genomic_DNA"/>
</dbReference>
<keyword evidence="4" id="KW-1185">Reference proteome</keyword>
<organism evidence="3 5">
    <name type="scientific">Halapricum hydrolyticum</name>
    <dbReference type="NCBI Taxonomy" id="2979991"/>
    <lineage>
        <taxon>Archaea</taxon>
        <taxon>Methanobacteriati</taxon>
        <taxon>Methanobacteriota</taxon>
        <taxon>Stenosarchaea group</taxon>
        <taxon>Halobacteria</taxon>
        <taxon>Halobacteriales</taxon>
        <taxon>Haloarculaceae</taxon>
        <taxon>Halapricum</taxon>
    </lineage>
</organism>
<dbReference type="RefSeq" id="WP_315909734.1">
    <property type="nucleotide sequence ID" value="NZ_JAOPKC010000018.1"/>
</dbReference>
<dbReference type="EMBL" id="JAOPKC010000018">
    <property type="protein sequence ID" value="MCU4718981.1"/>
    <property type="molecule type" value="Genomic_DNA"/>
</dbReference>
<evidence type="ECO:0000256" key="1">
    <source>
        <dbReference type="SAM" id="MobiDB-lite"/>
    </source>
</evidence>
<feature type="region of interest" description="Disordered" evidence="1">
    <location>
        <begin position="1"/>
        <end position="32"/>
    </location>
</feature>
<evidence type="ECO:0000313" key="3">
    <source>
        <dbReference type="EMBL" id="MCU4727910.1"/>
    </source>
</evidence>
<comment type="caution">
    <text evidence="3">The sequence shown here is derived from an EMBL/GenBank/DDBJ whole genome shotgun (WGS) entry which is preliminary data.</text>
</comment>
<gene>
    <name evidence="3" type="ORF">OB914_13185</name>
    <name evidence="2" type="ORF">OB916_13070</name>
</gene>
<name>A0AAE3IGF5_9EURY</name>
<protein>
    <submittedName>
        <fullName evidence="3">Uncharacterized protein</fullName>
    </submittedName>
</protein>
<sequence length="66" mass="7421">MATNEHRSRPSGSTNAEDSKDTEEASNWPKRGVAHWLFRAPPEASFAEVIEAYHTHDSPADVWGER</sequence>
<dbReference type="AlphaFoldDB" id="A0AAE3IGF5"/>
<evidence type="ECO:0000313" key="2">
    <source>
        <dbReference type="EMBL" id="MCU4718981.1"/>
    </source>
</evidence>
<accession>A0AAE3IGF5</accession>
<reference evidence="3" key="1">
    <citation type="submission" date="2023-02" db="EMBL/GenBank/DDBJ databases">
        <title>Enrichment on poylsaccharides allowed isolation of novel metabolic and taxonomic groups of Haloarchaea.</title>
        <authorList>
            <person name="Sorokin D.Y."/>
            <person name="Elcheninov A.G."/>
            <person name="Khizhniak T.V."/>
            <person name="Kolganova T.V."/>
            <person name="Kublanov I.V."/>
        </authorList>
    </citation>
    <scope>NUCLEOTIDE SEQUENCE</scope>
    <source>
        <strain evidence="2 4">HArc-curdl5-1</strain>
        <strain evidence="3">HArc-curdl7</strain>
    </source>
</reference>
<evidence type="ECO:0000313" key="5">
    <source>
        <dbReference type="Proteomes" id="UP001209746"/>
    </source>
</evidence>
<evidence type="ECO:0000313" key="4">
    <source>
        <dbReference type="Proteomes" id="UP001208186"/>
    </source>
</evidence>
<dbReference type="Proteomes" id="UP001208186">
    <property type="component" value="Unassembled WGS sequence"/>
</dbReference>
<dbReference type="Proteomes" id="UP001209746">
    <property type="component" value="Unassembled WGS sequence"/>
</dbReference>